<keyword evidence="3" id="KW-1185">Reference proteome</keyword>
<evidence type="ECO:0000256" key="1">
    <source>
        <dbReference type="SAM" id="MobiDB-lite"/>
    </source>
</evidence>
<accession>A0A067Q0R3</accession>
<feature type="region of interest" description="Disordered" evidence="1">
    <location>
        <begin position="1"/>
        <end position="26"/>
    </location>
</feature>
<organism evidence="2 3">
    <name type="scientific">Jaapia argillacea MUCL 33604</name>
    <dbReference type="NCBI Taxonomy" id="933084"/>
    <lineage>
        <taxon>Eukaryota</taxon>
        <taxon>Fungi</taxon>
        <taxon>Dikarya</taxon>
        <taxon>Basidiomycota</taxon>
        <taxon>Agaricomycotina</taxon>
        <taxon>Agaricomycetes</taxon>
        <taxon>Agaricomycetidae</taxon>
        <taxon>Jaapiales</taxon>
        <taxon>Jaapiaceae</taxon>
        <taxon>Jaapia</taxon>
    </lineage>
</organism>
<feature type="compositionally biased region" description="Basic residues" evidence="1">
    <location>
        <begin position="67"/>
        <end position="76"/>
    </location>
</feature>
<evidence type="ECO:0000313" key="2">
    <source>
        <dbReference type="EMBL" id="KDQ57077.1"/>
    </source>
</evidence>
<evidence type="ECO:0000313" key="3">
    <source>
        <dbReference type="Proteomes" id="UP000027265"/>
    </source>
</evidence>
<dbReference type="HOGENOM" id="CLU_1825563_0_0_1"/>
<dbReference type="Proteomes" id="UP000027265">
    <property type="component" value="Unassembled WGS sequence"/>
</dbReference>
<feature type="region of interest" description="Disordered" evidence="1">
    <location>
        <begin position="55"/>
        <end position="85"/>
    </location>
</feature>
<reference evidence="3" key="1">
    <citation type="journal article" date="2014" name="Proc. Natl. Acad. Sci. U.S.A.">
        <title>Extensive sampling of basidiomycete genomes demonstrates inadequacy of the white-rot/brown-rot paradigm for wood decay fungi.</title>
        <authorList>
            <person name="Riley R."/>
            <person name="Salamov A.A."/>
            <person name="Brown D.W."/>
            <person name="Nagy L.G."/>
            <person name="Floudas D."/>
            <person name="Held B.W."/>
            <person name="Levasseur A."/>
            <person name="Lombard V."/>
            <person name="Morin E."/>
            <person name="Otillar R."/>
            <person name="Lindquist E.A."/>
            <person name="Sun H."/>
            <person name="LaButti K.M."/>
            <person name="Schmutz J."/>
            <person name="Jabbour D."/>
            <person name="Luo H."/>
            <person name="Baker S.E."/>
            <person name="Pisabarro A.G."/>
            <person name="Walton J.D."/>
            <person name="Blanchette R.A."/>
            <person name="Henrissat B."/>
            <person name="Martin F."/>
            <person name="Cullen D."/>
            <person name="Hibbett D.S."/>
            <person name="Grigoriev I.V."/>
        </authorList>
    </citation>
    <scope>NUCLEOTIDE SEQUENCE [LARGE SCALE GENOMIC DNA]</scope>
    <source>
        <strain evidence="3">MUCL 33604</strain>
    </source>
</reference>
<gene>
    <name evidence="2" type="ORF">JAAARDRAFT_35672</name>
</gene>
<protein>
    <submittedName>
        <fullName evidence="2">Uncharacterized protein</fullName>
    </submittedName>
</protein>
<dbReference type="OrthoDB" id="3063716at2759"/>
<dbReference type="AlphaFoldDB" id="A0A067Q0R3"/>
<sequence>MVALPSPSPTMMVTERTRPWPSPPTLHPGRSIPPDAVKAPGLHVKLANCPIISAESPTNRPISHLTRNQRRRRQKRVSTQTRTEKLRPMFWRPSLGMGVKSRGYAMGFEGSYVRLDEREVMEGRYVRDTMRKAVLVNWQAR</sequence>
<proteinExistence type="predicted"/>
<name>A0A067Q0R3_9AGAM</name>
<dbReference type="EMBL" id="KL197720">
    <property type="protein sequence ID" value="KDQ57077.1"/>
    <property type="molecule type" value="Genomic_DNA"/>
</dbReference>
<dbReference type="InParanoid" id="A0A067Q0R3"/>